<evidence type="ECO:0000256" key="1">
    <source>
        <dbReference type="SAM" id="MobiDB-lite"/>
    </source>
</evidence>
<proteinExistence type="predicted"/>
<sequence>MYPVSEAFLRAVRENTRRYYWTGKITTKGGAVYPFGYEDIVKGSGYVSAQCCGSAEIELGTVYAAEMGVTLFSQIDRYTLDGAKVELFYHLRVADGSFEEVPMGIFEVSEANRRLHCLELKAYDYMLRFEKSFNGFESVGNAWAFLELCCKACGVEMENTRAEIEGMPNGRELLSIYPENDIGTYRDVLFFVGQVLGGFFCINRRGRLELRKYGAEPVMEVQGRHRFSSSFSDFITRYTAVSSTNLRTQTAEYYALDTDDGLTMNLGVNPLLQFGLEETRRQLCENILNDLSVVNYVPFDSSTIGNPALDLGDVLTFSGGQADGEQVTCITSFQCRIGGRQSLKCVGKNPRLAQAKSKNDKNISGLLNQIEAGKVGIHTFTNASAYTVAEDNVRIISIEFAAKEETHVQFFGQAVVDVRAVQAERTASASGSIVVPFPAAEAGAGSGEAVGTGDGGSGADGGMAGERAGTGGNGDSTREDEGRAGDGSGIGGSTEDVTVEVELPVTWTEDGKAVAYVTYEFNDSEILAHCPAETWGSGKHILSLYYPIDNLVPNITNTFNVYLRMENGTGEIGTGGCIASISGQGMAAAAAWDGTVTMEEYVSRFAFGGGLGMKGVAGEMGIETMELVRKSYTDSIGKALIGAFGKPIDLA</sequence>
<dbReference type="AlphaFoldDB" id="A0A3R8JLR7"/>
<feature type="region of interest" description="Disordered" evidence="1">
    <location>
        <begin position="442"/>
        <end position="495"/>
    </location>
</feature>
<evidence type="ECO:0000313" key="2">
    <source>
        <dbReference type="EMBL" id="RRK31138.1"/>
    </source>
</evidence>
<dbReference type="RefSeq" id="WP_125126874.1">
    <property type="nucleotide sequence ID" value="NZ_RHJS01000002.1"/>
</dbReference>
<dbReference type="Proteomes" id="UP000274920">
    <property type="component" value="Unassembled WGS sequence"/>
</dbReference>
<protein>
    <submittedName>
        <fullName evidence="2">Uncharacterized protein</fullName>
    </submittedName>
</protein>
<feature type="compositionally biased region" description="Gly residues" evidence="1">
    <location>
        <begin position="444"/>
        <end position="474"/>
    </location>
</feature>
<gene>
    <name evidence="2" type="ORF">EBB54_06965</name>
</gene>
<dbReference type="EMBL" id="RHJS01000002">
    <property type="protein sequence ID" value="RRK31138.1"/>
    <property type="molecule type" value="Genomic_DNA"/>
</dbReference>
<name>A0A3R8JLR7_9FIRM</name>
<keyword evidence="3" id="KW-1185">Reference proteome</keyword>
<reference evidence="2" key="1">
    <citation type="submission" date="2018-10" db="EMBL/GenBank/DDBJ databases">
        <title>Schaedlerella arabinophila gen. nov. sp. nov., isolated from the mouse intestinal tract and comparative analysis with the genome of the closely related altered Schaedler flora strain ASF502.</title>
        <authorList>
            <person name="Miyake S."/>
            <person name="Soh M."/>
            <person name="Seedorf H."/>
        </authorList>
    </citation>
    <scope>NUCLEOTIDE SEQUENCE [LARGE SCALE GENOMIC DNA]</scope>
    <source>
        <strain evidence="2">DSM 106076</strain>
    </source>
</reference>
<organism evidence="2 3">
    <name type="scientific">Schaedlerella arabinosiphila</name>
    <dbReference type="NCBI Taxonomy" id="2044587"/>
    <lineage>
        <taxon>Bacteria</taxon>
        <taxon>Bacillati</taxon>
        <taxon>Bacillota</taxon>
        <taxon>Clostridia</taxon>
        <taxon>Lachnospirales</taxon>
        <taxon>Lachnospiraceae</taxon>
        <taxon>Schaedlerella</taxon>
    </lineage>
</organism>
<evidence type="ECO:0000313" key="3">
    <source>
        <dbReference type="Proteomes" id="UP000274920"/>
    </source>
</evidence>
<comment type="caution">
    <text evidence="2">The sequence shown here is derived from an EMBL/GenBank/DDBJ whole genome shotgun (WGS) entry which is preliminary data.</text>
</comment>
<accession>A0A3R8JLR7</accession>